<dbReference type="Gene3D" id="3.30.1310.10">
    <property type="entry name" value="Nucleoid-associated protein YbaB-like domain"/>
    <property type="match status" value="1"/>
</dbReference>
<dbReference type="SUPFAM" id="SSF82607">
    <property type="entry name" value="YbaB-like"/>
    <property type="match status" value="1"/>
</dbReference>
<dbReference type="GO" id="GO:0005829">
    <property type="term" value="C:cytosol"/>
    <property type="evidence" value="ECO:0007669"/>
    <property type="project" value="TreeGrafter"/>
</dbReference>
<reference evidence="4 5" key="1">
    <citation type="submission" date="2018-10" db="EMBL/GenBank/DDBJ databases">
        <title>Comparative functional genomics of the obligate endosymbiont Buchnera aphidicola.</title>
        <authorList>
            <person name="Chong R.A."/>
        </authorList>
    </citation>
    <scope>NUCLEOTIDE SEQUENCE [LARGE SCALE GENOMIC DNA]</scope>
    <source>
        <strain evidence="4 5">Ssp</strain>
    </source>
</reference>
<protein>
    <recommendedName>
        <fullName evidence="2">Nucleoid-associated protein D9V79_01470</fullName>
    </recommendedName>
</protein>
<dbReference type="PANTHER" id="PTHR33449:SF1">
    <property type="entry name" value="NUCLEOID-ASSOCIATED PROTEIN YBAB"/>
    <property type="match status" value="1"/>
</dbReference>
<name>A0A4D6Y901_9GAMM</name>
<dbReference type="HAMAP" id="MF_00274">
    <property type="entry name" value="DNA_YbaB_EbfC"/>
    <property type="match status" value="1"/>
</dbReference>
<dbReference type="PIRSF" id="PIRSF004555">
    <property type="entry name" value="UCP004555"/>
    <property type="match status" value="1"/>
</dbReference>
<dbReference type="Proteomes" id="UP000298636">
    <property type="component" value="Chromosome"/>
</dbReference>
<evidence type="ECO:0000313" key="4">
    <source>
        <dbReference type="EMBL" id="QCI26456.1"/>
    </source>
</evidence>
<dbReference type="NCBIfam" id="TIGR00103">
    <property type="entry name" value="DNA_YbaB_EbfC"/>
    <property type="match status" value="1"/>
</dbReference>
<evidence type="ECO:0000256" key="3">
    <source>
        <dbReference type="SAM" id="Coils"/>
    </source>
</evidence>
<comment type="subcellular location">
    <subcellularLocation>
        <location evidence="2">Cytoplasm</location>
        <location evidence="2">Nucleoid</location>
    </subcellularLocation>
</comment>
<dbReference type="Pfam" id="PF02575">
    <property type="entry name" value="YbaB_DNA_bd"/>
    <property type="match status" value="1"/>
</dbReference>
<evidence type="ECO:0000256" key="2">
    <source>
        <dbReference type="HAMAP-Rule" id="MF_00274"/>
    </source>
</evidence>
<comment type="similarity">
    <text evidence="2">Belongs to the YbaB/EbfC family.</text>
</comment>
<sequence length="110" mass="12499">MFNINNIQDLIQKAHMVQEDIQKIQNKIDNIEVTGESGAGMIKITINGAYHCKHVEINTHITQDKKKMLEDLIAAAFTDASRRIQEEKKKKINNIAKNIAFPNTETNPVK</sequence>
<keyword evidence="3" id="KW-0175">Coiled coil</keyword>
<dbReference type="GO" id="GO:0043590">
    <property type="term" value="C:bacterial nucleoid"/>
    <property type="evidence" value="ECO:0007669"/>
    <property type="project" value="UniProtKB-UniRule"/>
</dbReference>
<dbReference type="OrthoDB" id="9808738at2"/>
<evidence type="ECO:0000256" key="1">
    <source>
        <dbReference type="ARBA" id="ARBA00023125"/>
    </source>
</evidence>
<keyword evidence="1 2" id="KW-0238">DNA-binding</keyword>
<dbReference type="EMBL" id="CP032998">
    <property type="protein sequence ID" value="QCI26456.1"/>
    <property type="molecule type" value="Genomic_DNA"/>
</dbReference>
<keyword evidence="5" id="KW-1185">Reference proteome</keyword>
<dbReference type="PANTHER" id="PTHR33449">
    <property type="entry name" value="NUCLEOID-ASSOCIATED PROTEIN YBAB"/>
    <property type="match status" value="1"/>
</dbReference>
<keyword evidence="2" id="KW-0963">Cytoplasm</keyword>
<feature type="coiled-coil region" evidence="3">
    <location>
        <begin position="7"/>
        <end position="34"/>
    </location>
</feature>
<organism evidence="4 5">
    <name type="scientific">Buchnera aphidicola</name>
    <name type="common">Stegophylla sp.</name>
    <dbReference type="NCBI Taxonomy" id="2315800"/>
    <lineage>
        <taxon>Bacteria</taxon>
        <taxon>Pseudomonadati</taxon>
        <taxon>Pseudomonadota</taxon>
        <taxon>Gammaproteobacteria</taxon>
        <taxon>Enterobacterales</taxon>
        <taxon>Erwiniaceae</taxon>
        <taxon>Buchnera</taxon>
    </lineage>
</organism>
<comment type="function">
    <text evidence="2">Binds to DNA and alters its conformation. May be involved in regulation of gene expression, nucleoid organization and DNA protection.</text>
</comment>
<dbReference type="InterPro" id="IPR004401">
    <property type="entry name" value="YbaB/EbfC"/>
</dbReference>
<comment type="subunit">
    <text evidence="2">Homodimer.</text>
</comment>
<accession>A0A4D6Y901</accession>
<dbReference type="InterPro" id="IPR036894">
    <property type="entry name" value="YbaB-like_sf"/>
</dbReference>
<dbReference type="AlphaFoldDB" id="A0A4D6Y901"/>
<gene>
    <name evidence="4" type="ORF">D9V79_01470</name>
</gene>
<dbReference type="RefSeq" id="WP_158351982.1">
    <property type="nucleotide sequence ID" value="NZ_CP032998.1"/>
</dbReference>
<proteinExistence type="inferred from homology"/>
<dbReference type="GO" id="GO:0003677">
    <property type="term" value="F:DNA binding"/>
    <property type="evidence" value="ECO:0007669"/>
    <property type="project" value="UniProtKB-UniRule"/>
</dbReference>
<evidence type="ECO:0000313" key="5">
    <source>
        <dbReference type="Proteomes" id="UP000298636"/>
    </source>
</evidence>